<evidence type="ECO:0008006" key="5">
    <source>
        <dbReference type="Google" id="ProtNLM"/>
    </source>
</evidence>
<feature type="compositionally biased region" description="Polar residues" evidence="1">
    <location>
        <begin position="507"/>
        <end position="535"/>
    </location>
</feature>
<feature type="compositionally biased region" description="Polar residues" evidence="1">
    <location>
        <begin position="459"/>
        <end position="470"/>
    </location>
</feature>
<name>A0A4S4LA68_9AGAM</name>
<evidence type="ECO:0000313" key="3">
    <source>
        <dbReference type="EMBL" id="THH08375.1"/>
    </source>
</evidence>
<feature type="compositionally biased region" description="Low complexity" evidence="1">
    <location>
        <begin position="487"/>
        <end position="504"/>
    </location>
</feature>
<keyword evidence="4" id="KW-1185">Reference proteome</keyword>
<feature type="compositionally biased region" description="Acidic residues" evidence="1">
    <location>
        <begin position="426"/>
        <end position="446"/>
    </location>
</feature>
<keyword evidence="2" id="KW-0472">Membrane</keyword>
<feature type="compositionally biased region" description="Low complexity" evidence="1">
    <location>
        <begin position="296"/>
        <end position="305"/>
    </location>
</feature>
<sequence>MSILVDDTASQWIFSRYDTVASNMSDAGWHQLADDPPAVTSGDYNGTAIWTTTPGASASLVFQGVDVYLYSTIHPQGGLMSVSLDSMNTSVSLDWTVRQPGEIVYNWTDLDPGTMHAITIQMVGGGRINIDKVGINPGPPSAFPPVMPQPLPSAFPNATSTIVTNPATTVTQTITPTMTTSVPQPAQRTSQISKPSTLNKGMEAGLVVAGVFAVAFLVVIFFLARRCASRRTESEPAGSGGLRQLYLALRRKRNSVASVMSKSSFVRIDDEEMLENFEGRPKFIRPASSIHLFDQPTTTSSPSSSRTMLSQFPVPPPSRTISPTLTHGRNRSIALSLSINTNVDSAQATRTADTFNTSRRSRVKSLRRDIRVPLQSHRRTVTGLSSLDHHEAVQGVDSDAGLEDRDGRESLEFYAAYARSDHHFMDEDEGIEEEADGAEDSEDGEDNASGPLIPISPAVASSNASLSHGSGTHLHGSRFSLKGNKVLRSMRSRSSMRSTSLRHSLGMKSSRSSMTPKTPDSKTPVSMSASGSGESPLSGASRKRMSSILVTRNLPAPLPTQSQSAVLNPEGGPMEQASQTTSTTTWDGTVASSSQNGPTKLGRSHRPFYGPRARSMSNGSVASGSGSSGNYAGLVAPRNDDAEALSIVEEGSLNAPVTERASESLDHASSSTAAS</sequence>
<evidence type="ECO:0000256" key="2">
    <source>
        <dbReference type="SAM" id="Phobius"/>
    </source>
</evidence>
<feature type="compositionally biased region" description="Low complexity" evidence="1">
    <location>
        <begin position="615"/>
        <end position="633"/>
    </location>
</feature>
<protein>
    <recommendedName>
        <fullName evidence="5">Transmembrane protein</fullName>
    </recommendedName>
</protein>
<feature type="region of interest" description="Disordered" evidence="1">
    <location>
        <begin position="424"/>
        <end position="675"/>
    </location>
</feature>
<comment type="caution">
    <text evidence="3">The sequence shown here is derived from an EMBL/GenBank/DDBJ whole genome shotgun (WGS) entry which is preliminary data.</text>
</comment>
<dbReference type="Proteomes" id="UP000308199">
    <property type="component" value="Unassembled WGS sequence"/>
</dbReference>
<keyword evidence="2" id="KW-1133">Transmembrane helix</keyword>
<dbReference type="OrthoDB" id="3258237at2759"/>
<dbReference type="EMBL" id="SGPK01000102">
    <property type="protein sequence ID" value="THH08375.1"/>
    <property type="molecule type" value="Genomic_DNA"/>
</dbReference>
<reference evidence="3 4" key="1">
    <citation type="submission" date="2019-02" db="EMBL/GenBank/DDBJ databases">
        <title>Genome sequencing of the rare red list fungi Phellinidium pouzarii.</title>
        <authorList>
            <person name="Buettner E."/>
            <person name="Kellner H."/>
        </authorList>
    </citation>
    <scope>NUCLEOTIDE SEQUENCE [LARGE SCALE GENOMIC DNA]</scope>
    <source>
        <strain evidence="3 4">DSM 108285</strain>
    </source>
</reference>
<feature type="transmembrane region" description="Helical" evidence="2">
    <location>
        <begin position="204"/>
        <end position="224"/>
    </location>
</feature>
<gene>
    <name evidence="3" type="ORF">EW145_g2738</name>
</gene>
<feature type="compositionally biased region" description="Polar residues" evidence="1">
    <location>
        <begin position="586"/>
        <end position="598"/>
    </location>
</feature>
<feature type="region of interest" description="Disordered" evidence="1">
    <location>
        <begin position="294"/>
        <end position="325"/>
    </location>
</feature>
<dbReference type="AlphaFoldDB" id="A0A4S4LA68"/>
<organism evidence="3 4">
    <name type="scientific">Phellinidium pouzarii</name>
    <dbReference type="NCBI Taxonomy" id="167371"/>
    <lineage>
        <taxon>Eukaryota</taxon>
        <taxon>Fungi</taxon>
        <taxon>Dikarya</taxon>
        <taxon>Basidiomycota</taxon>
        <taxon>Agaricomycotina</taxon>
        <taxon>Agaricomycetes</taxon>
        <taxon>Hymenochaetales</taxon>
        <taxon>Hymenochaetaceae</taxon>
        <taxon>Phellinidium</taxon>
    </lineage>
</organism>
<evidence type="ECO:0000256" key="1">
    <source>
        <dbReference type="SAM" id="MobiDB-lite"/>
    </source>
</evidence>
<accession>A0A4S4LA68</accession>
<keyword evidence="2" id="KW-0812">Transmembrane</keyword>
<proteinExistence type="predicted"/>
<dbReference type="Gene3D" id="2.60.120.260">
    <property type="entry name" value="Galactose-binding domain-like"/>
    <property type="match status" value="1"/>
</dbReference>
<evidence type="ECO:0000313" key="4">
    <source>
        <dbReference type="Proteomes" id="UP000308199"/>
    </source>
</evidence>